<keyword evidence="5" id="KW-0999">Mitochondrion inner membrane</keyword>
<comment type="caution">
    <text evidence="5">Lacks conserved residue(s) required for the propagation of feature annotation.</text>
</comment>
<dbReference type="Proteomes" id="UP000708148">
    <property type="component" value="Unassembled WGS sequence"/>
</dbReference>
<keyword evidence="4 5" id="KW-0472">Membrane</keyword>
<comment type="caution">
    <text evidence="6">The sequence shown here is derived from an EMBL/GenBank/DDBJ whole genome shotgun (WGS) entry which is preliminary data.</text>
</comment>
<evidence type="ECO:0000313" key="6">
    <source>
        <dbReference type="EMBL" id="CAD7704252.1"/>
    </source>
</evidence>
<keyword evidence="2 5" id="KW-0812">Transmembrane</keyword>
<keyword evidence="3 5" id="KW-1133">Transmembrane helix</keyword>
<dbReference type="PANTHER" id="PTHR23427:SF2">
    <property type="entry name" value="SURFEIT LOCUS PROTEIN 1"/>
    <property type="match status" value="1"/>
</dbReference>
<evidence type="ECO:0000313" key="7">
    <source>
        <dbReference type="Proteomes" id="UP000708148"/>
    </source>
</evidence>
<sequence>MPWRGIGSRAARGAARRLGVWTEDWGAGARGMGGCAAPVVAGGGGWTGLLLFVPSAFAATLGFWQLDRRKWKTDLIERRKAQLQEDPVDIQAIDQPVEFQHVRAVGKLIQENSVFVGPRVRKNNNWGGC</sequence>
<dbReference type="InterPro" id="IPR045214">
    <property type="entry name" value="Surf1/Surf4"/>
</dbReference>
<accession>A0A8S1JAY5</accession>
<dbReference type="EMBL" id="CAJHUC010002717">
    <property type="protein sequence ID" value="CAD7704252.1"/>
    <property type="molecule type" value="Genomic_DNA"/>
</dbReference>
<keyword evidence="7" id="KW-1185">Reference proteome</keyword>
<feature type="transmembrane region" description="Helical" evidence="5">
    <location>
        <begin position="46"/>
        <end position="64"/>
    </location>
</feature>
<evidence type="ECO:0000256" key="3">
    <source>
        <dbReference type="ARBA" id="ARBA00022989"/>
    </source>
</evidence>
<dbReference type="Pfam" id="PF02104">
    <property type="entry name" value="SURF1"/>
    <property type="match status" value="1"/>
</dbReference>
<proteinExistence type="inferred from homology"/>
<comment type="similarity">
    <text evidence="5">Belongs to the SURF1 family.</text>
</comment>
<keyword evidence="5" id="KW-0496">Mitochondrion</keyword>
<dbReference type="InterPro" id="IPR002994">
    <property type="entry name" value="Surf1/Shy1"/>
</dbReference>
<dbReference type="GO" id="GO:0005743">
    <property type="term" value="C:mitochondrial inner membrane"/>
    <property type="evidence" value="ECO:0007669"/>
    <property type="project" value="UniProtKB-SubCell"/>
</dbReference>
<dbReference type="PANTHER" id="PTHR23427">
    <property type="entry name" value="SURFEIT LOCUS PROTEIN"/>
    <property type="match status" value="1"/>
</dbReference>
<name>A0A8S1JAY5_9CHLO</name>
<comment type="function">
    <text evidence="5">Probably involved in the biogenesis of the COX complex.</text>
</comment>
<dbReference type="PROSITE" id="PS50895">
    <property type="entry name" value="SURF1"/>
    <property type="match status" value="1"/>
</dbReference>
<comment type="subcellular location">
    <subcellularLocation>
        <location evidence="1">Membrane</location>
    </subcellularLocation>
    <subcellularLocation>
        <location evidence="5">Mitochondrion inner membrane</location>
        <topology evidence="5">Multi-pass membrane protein</topology>
    </subcellularLocation>
</comment>
<dbReference type="OrthoDB" id="10040024at2759"/>
<evidence type="ECO:0000256" key="1">
    <source>
        <dbReference type="ARBA" id="ARBA00004370"/>
    </source>
</evidence>
<evidence type="ECO:0000256" key="4">
    <source>
        <dbReference type="ARBA" id="ARBA00023136"/>
    </source>
</evidence>
<organism evidence="6 7">
    <name type="scientific">Ostreobium quekettii</name>
    <dbReference type="NCBI Taxonomy" id="121088"/>
    <lineage>
        <taxon>Eukaryota</taxon>
        <taxon>Viridiplantae</taxon>
        <taxon>Chlorophyta</taxon>
        <taxon>core chlorophytes</taxon>
        <taxon>Ulvophyceae</taxon>
        <taxon>TCBD clade</taxon>
        <taxon>Bryopsidales</taxon>
        <taxon>Ostreobineae</taxon>
        <taxon>Ostreobiaceae</taxon>
        <taxon>Ostreobium</taxon>
    </lineage>
</organism>
<reference evidence="6" key="1">
    <citation type="submission" date="2020-12" db="EMBL/GenBank/DDBJ databases">
        <authorList>
            <person name="Iha C."/>
        </authorList>
    </citation>
    <scope>NUCLEOTIDE SEQUENCE</scope>
</reference>
<dbReference type="AlphaFoldDB" id="A0A8S1JAY5"/>
<gene>
    <name evidence="6" type="ORF">OSTQU699_LOCUS9607</name>
</gene>
<protein>
    <recommendedName>
        <fullName evidence="5">SURF1-like protein</fullName>
    </recommendedName>
</protein>
<evidence type="ECO:0000256" key="5">
    <source>
        <dbReference type="RuleBase" id="RU363076"/>
    </source>
</evidence>
<evidence type="ECO:0000256" key="2">
    <source>
        <dbReference type="ARBA" id="ARBA00022692"/>
    </source>
</evidence>